<dbReference type="Proteomes" id="UP001589646">
    <property type="component" value="Unassembled WGS sequence"/>
</dbReference>
<dbReference type="SUPFAM" id="SSF52980">
    <property type="entry name" value="Restriction endonuclease-like"/>
    <property type="match status" value="1"/>
</dbReference>
<evidence type="ECO:0000256" key="1">
    <source>
        <dbReference type="SAM" id="MobiDB-lite"/>
    </source>
</evidence>
<sequence length="327" mass="35446">MSPVVLTHAATAPRRMSDLVAAVLRDMEDLAVRRFPQWLPGAEQISGPGGAGVRAVRMLAVRLAAGDRHFGPFLADLAEAALRGRPCTARLPAEVRAAGLGRVLGTGSTIAVTPPRGMSASEAEVLAAGCRWLERWSGLHVLCRLQEPPPAPPNPPAARPEPPAARPEPRAARPGLPVALLRPSPACPEPPVVSPGTRVALPGASPALPEARVGRGRPHHASRAEQRLESVLAACAWAVDREWNQGYHAHPLTNPIRPDLLWREARVIVEIDDDSHLRPEKFAADRQRDVRLQRDGFVVLRFTSHAVLSDPWSVAREIEDFVKRGKR</sequence>
<protein>
    <submittedName>
        <fullName evidence="3">Endonuclease domain-containing protein</fullName>
    </submittedName>
</protein>
<evidence type="ECO:0000313" key="3">
    <source>
        <dbReference type="EMBL" id="MFB9527772.1"/>
    </source>
</evidence>
<proteinExistence type="predicted"/>
<feature type="compositionally biased region" description="Pro residues" evidence="1">
    <location>
        <begin position="147"/>
        <end position="166"/>
    </location>
</feature>
<dbReference type="GO" id="GO:0004519">
    <property type="term" value="F:endonuclease activity"/>
    <property type="evidence" value="ECO:0007669"/>
    <property type="project" value="UniProtKB-KW"/>
</dbReference>
<evidence type="ECO:0000313" key="4">
    <source>
        <dbReference type="Proteomes" id="UP001589646"/>
    </source>
</evidence>
<comment type="caution">
    <text evidence="3">The sequence shown here is derived from an EMBL/GenBank/DDBJ whole genome shotgun (WGS) entry which is preliminary data.</text>
</comment>
<dbReference type="InterPro" id="IPR011335">
    <property type="entry name" value="Restrct_endonuc-II-like"/>
</dbReference>
<keyword evidence="4" id="KW-1185">Reference proteome</keyword>
<feature type="domain" description="DUF559" evidence="2">
    <location>
        <begin position="259"/>
        <end position="321"/>
    </location>
</feature>
<keyword evidence="3" id="KW-0255">Endonuclease</keyword>
<reference evidence="3 4" key="1">
    <citation type="submission" date="2024-09" db="EMBL/GenBank/DDBJ databases">
        <authorList>
            <person name="Sun Q."/>
            <person name="Mori K."/>
        </authorList>
    </citation>
    <scope>NUCLEOTIDE SEQUENCE [LARGE SCALE GENOMIC DNA]</scope>
    <source>
        <strain evidence="3 4">JCM 3323</strain>
    </source>
</reference>
<dbReference type="RefSeq" id="WP_346126921.1">
    <property type="nucleotide sequence ID" value="NZ_BAAAXC010000015.1"/>
</dbReference>
<name>A0ABV5PX20_9ACTN</name>
<dbReference type="InterPro" id="IPR007569">
    <property type="entry name" value="DUF559"/>
</dbReference>
<dbReference type="Gene3D" id="3.40.960.10">
    <property type="entry name" value="VSR Endonuclease"/>
    <property type="match status" value="1"/>
</dbReference>
<dbReference type="EMBL" id="JBHMCE010000004">
    <property type="protein sequence ID" value="MFB9527772.1"/>
    <property type="molecule type" value="Genomic_DNA"/>
</dbReference>
<evidence type="ECO:0000259" key="2">
    <source>
        <dbReference type="Pfam" id="PF04480"/>
    </source>
</evidence>
<dbReference type="Pfam" id="PF04480">
    <property type="entry name" value="DUF559"/>
    <property type="match status" value="1"/>
</dbReference>
<keyword evidence="3" id="KW-0540">Nuclease</keyword>
<keyword evidence="3" id="KW-0378">Hydrolase</keyword>
<accession>A0ABV5PX20</accession>
<organism evidence="3 4">
    <name type="scientific">Nonomuraea roseola</name>
    <dbReference type="NCBI Taxonomy" id="46179"/>
    <lineage>
        <taxon>Bacteria</taxon>
        <taxon>Bacillati</taxon>
        <taxon>Actinomycetota</taxon>
        <taxon>Actinomycetes</taxon>
        <taxon>Streptosporangiales</taxon>
        <taxon>Streptosporangiaceae</taxon>
        <taxon>Nonomuraea</taxon>
    </lineage>
</organism>
<feature type="region of interest" description="Disordered" evidence="1">
    <location>
        <begin position="189"/>
        <end position="222"/>
    </location>
</feature>
<gene>
    <name evidence="3" type="ORF">ACFFRN_14225</name>
</gene>
<feature type="region of interest" description="Disordered" evidence="1">
    <location>
        <begin position="147"/>
        <end position="171"/>
    </location>
</feature>